<evidence type="ECO:0000256" key="1">
    <source>
        <dbReference type="SAM" id="MobiDB-lite"/>
    </source>
</evidence>
<evidence type="ECO:0000313" key="3">
    <source>
        <dbReference type="Proteomes" id="UP000807115"/>
    </source>
</evidence>
<comment type="caution">
    <text evidence="2">The sequence shown here is derived from an EMBL/GenBank/DDBJ whole genome shotgun (WGS) entry which is preliminary data.</text>
</comment>
<gene>
    <name evidence="2" type="ORF">BDA96_03G163600</name>
</gene>
<dbReference type="AlphaFoldDB" id="A0A921RC07"/>
<sequence>MEPPSTWPSRRRRLPVAVAPSSPKATTPPSLVHRAPSGGVPAPSAVCPSAAA</sequence>
<protein>
    <submittedName>
        <fullName evidence="2">Uncharacterized protein</fullName>
    </submittedName>
</protein>
<reference evidence="2" key="1">
    <citation type="journal article" date="2019" name="BMC Genomics">
        <title>A new reference genome for Sorghum bicolor reveals high levels of sequence similarity between sweet and grain genotypes: implications for the genetics of sugar metabolism.</title>
        <authorList>
            <person name="Cooper E.A."/>
            <person name="Brenton Z.W."/>
            <person name="Flinn B.S."/>
            <person name="Jenkins J."/>
            <person name="Shu S."/>
            <person name="Flowers D."/>
            <person name="Luo F."/>
            <person name="Wang Y."/>
            <person name="Xia P."/>
            <person name="Barry K."/>
            <person name="Daum C."/>
            <person name="Lipzen A."/>
            <person name="Yoshinaga Y."/>
            <person name="Schmutz J."/>
            <person name="Saski C."/>
            <person name="Vermerris W."/>
            <person name="Kresovich S."/>
        </authorList>
    </citation>
    <scope>NUCLEOTIDE SEQUENCE</scope>
</reference>
<dbReference type="Proteomes" id="UP000807115">
    <property type="component" value="Chromosome 3"/>
</dbReference>
<accession>A0A921RC07</accession>
<dbReference type="EMBL" id="CM027682">
    <property type="protein sequence ID" value="KAG0537614.1"/>
    <property type="molecule type" value="Genomic_DNA"/>
</dbReference>
<feature type="compositionally biased region" description="Low complexity" evidence="1">
    <location>
        <begin position="19"/>
        <end position="30"/>
    </location>
</feature>
<reference evidence="2" key="2">
    <citation type="submission" date="2020-10" db="EMBL/GenBank/DDBJ databases">
        <authorList>
            <person name="Cooper E.A."/>
            <person name="Brenton Z.W."/>
            <person name="Flinn B.S."/>
            <person name="Jenkins J."/>
            <person name="Shu S."/>
            <person name="Flowers D."/>
            <person name="Luo F."/>
            <person name="Wang Y."/>
            <person name="Xia P."/>
            <person name="Barry K."/>
            <person name="Daum C."/>
            <person name="Lipzen A."/>
            <person name="Yoshinaga Y."/>
            <person name="Schmutz J."/>
            <person name="Saski C."/>
            <person name="Vermerris W."/>
            <person name="Kresovich S."/>
        </authorList>
    </citation>
    <scope>NUCLEOTIDE SEQUENCE</scope>
</reference>
<feature type="region of interest" description="Disordered" evidence="1">
    <location>
        <begin position="1"/>
        <end position="52"/>
    </location>
</feature>
<feature type="compositionally biased region" description="Low complexity" evidence="1">
    <location>
        <begin position="40"/>
        <end position="52"/>
    </location>
</feature>
<evidence type="ECO:0000313" key="2">
    <source>
        <dbReference type="EMBL" id="KAG0537614.1"/>
    </source>
</evidence>
<name>A0A921RC07_SORBI</name>
<proteinExistence type="predicted"/>
<organism evidence="2 3">
    <name type="scientific">Sorghum bicolor</name>
    <name type="common">Sorghum</name>
    <name type="synonym">Sorghum vulgare</name>
    <dbReference type="NCBI Taxonomy" id="4558"/>
    <lineage>
        <taxon>Eukaryota</taxon>
        <taxon>Viridiplantae</taxon>
        <taxon>Streptophyta</taxon>
        <taxon>Embryophyta</taxon>
        <taxon>Tracheophyta</taxon>
        <taxon>Spermatophyta</taxon>
        <taxon>Magnoliopsida</taxon>
        <taxon>Liliopsida</taxon>
        <taxon>Poales</taxon>
        <taxon>Poaceae</taxon>
        <taxon>PACMAD clade</taxon>
        <taxon>Panicoideae</taxon>
        <taxon>Andropogonodae</taxon>
        <taxon>Andropogoneae</taxon>
        <taxon>Sorghinae</taxon>
        <taxon>Sorghum</taxon>
    </lineage>
</organism>